<keyword evidence="1" id="KW-0812">Transmembrane</keyword>
<keyword evidence="1" id="KW-1133">Transmembrane helix</keyword>
<accession>A0ABY6KAJ4</accession>
<protein>
    <submittedName>
        <fullName evidence="2">SGMS1</fullName>
    </submittedName>
</protein>
<keyword evidence="1" id="KW-0472">Membrane</keyword>
<evidence type="ECO:0000313" key="2">
    <source>
        <dbReference type="EMBL" id="UYV64873.1"/>
    </source>
</evidence>
<dbReference type="Proteomes" id="UP001235939">
    <property type="component" value="Chromosome 03"/>
</dbReference>
<proteinExistence type="predicted"/>
<organism evidence="2 3">
    <name type="scientific">Cordylochernes scorpioides</name>
    <dbReference type="NCBI Taxonomy" id="51811"/>
    <lineage>
        <taxon>Eukaryota</taxon>
        <taxon>Metazoa</taxon>
        <taxon>Ecdysozoa</taxon>
        <taxon>Arthropoda</taxon>
        <taxon>Chelicerata</taxon>
        <taxon>Arachnida</taxon>
        <taxon>Pseudoscorpiones</taxon>
        <taxon>Cheliferoidea</taxon>
        <taxon>Chernetidae</taxon>
        <taxon>Cordylochernes</taxon>
    </lineage>
</organism>
<evidence type="ECO:0000256" key="1">
    <source>
        <dbReference type="SAM" id="Phobius"/>
    </source>
</evidence>
<sequence length="218" mass="23543">MNGSPSGGPSGAVPKIHFHVNSLHQALLKPPEGAAETVVTLTGPSERLPPEPCKTFLAFVALSAALIANLATLAVIHDLVPASTPPLPDVMFRLVPELPACLTAAEVVLLLLSWSTAIVLAFHRHRSVSRRGVGGMRSAVLDCPIHAQWDLGLEIELANSSEQLHGFGEKCRPHQPYEPDEIPEIWLKRIPTEANVLWSGLESSWAVAQHSIFYGKEP</sequence>
<dbReference type="EMBL" id="CP092865">
    <property type="protein sequence ID" value="UYV64873.1"/>
    <property type="molecule type" value="Genomic_DNA"/>
</dbReference>
<gene>
    <name evidence="2" type="ORF">LAZ67_3002219</name>
</gene>
<evidence type="ECO:0000313" key="3">
    <source>
        <dbReference type="Proteomes" id="UP001235939"/>
    </source>
</evidence>
<feature type="transmembrane region" description="Helical" evidence="1">
    <location>
        <begin position="97"/>
        <end position="122"/>
    </location>
</feature>
<reference evidence="2 3" key="1">
    <citation type="submission" date="2022-01" db="EMBL/GenBank/DDBJ databases">
        <title>A chromosomal length assembly of Cordylochernes scorpioides.</title>
        <authorList>
            <person name="Zeh D."/>
            <person name="Zeh J."/>
        </authorList>
    </citation>
    <scope>NUCLEOTIDE SEQUENCE [LARGE SCALE GENOMIC DNA]</scope>
    <source>
        <strain evidence="2">IN4F17</strain>
        <tissue evidence="2">Whole Body</tissue>
    </source>
</reference>
<keyword evidence="3" id="KW-1185">Reference proteome</keyword>
<feature type="transmembrane region" description="Helical" evidence="1">
    <location>
        <begin position="56"/>
        <end position="77"/>
    </location>
</feature>
<name>A0ABY6KAJ4_9ARAC</name>